<dbReference type="PATRIC" id="fig|1123269.5.peg.618"/>
<dbReference type="eggNOG" id="COG0457">
    <property type="taxonomic scope" value="Bacteria"/>
</dbReference>
<dbReference type="Gene3D" id="3.30.70.1230">
    <property type="entry name" value="Nucleotide cyclase"/>
    <property type="match status" value="1"/>
</dbReference>
<dbReference type="HOGENOM" id="CLU_512574_0_0_5"/>
<dbReference type="OrthoDB" id="2974768at2"/>
<dbReference type="InterPro" id="IPR046880">
    <property type="entry name" value="TPR-S"/>
</dbReference>
<organism evidence="1 2">
    <name type="scientific">Sphingomonas sanxanigenens DSM 19645 = NX02</name>
    <dbReference type="NCBI Taxonomy" id="1123269"/>
    <lineage>
        <taxon>Bacteria</taxon>
        <taxon>Pseudomonadati</taxon>
        <taxon>Pseudomonadota</taxon>
        <taxon>Alphaproteobacteria</taxon>
        <taxon>Sphingomonadales</taxon>
        <taxon>Sphingomonadaceae</taxon>
        <taxon>Sphingomonas</taxon>
    </lineage>
</organism>
<dbReference type="STRING" id="1123269.NX02_03180"/>
<sequence length="547" mass="56331">MTASSPAIFRIIATARSGALDHAWQMFRAAGFDGIDDDPAILNLKGRLLKDEALLAGGAARREKARRAGDAYAASAARQPAPYPLINAATLALIAGDRAESVSRADEALSLIAQGVPDETPYWLTATEAEALLLKGDEAGAKAALTRAIAAAPQAWEDHASTLRQFAAILRERGGDAGWLDPLRPPRSLHYTGHLALSLPEAEIVPRIDRILAAEGIGFGYGALAAGADIIVAERLLARGAELNLILPLDVAGFVERSVRPHGEQWVRRFDRALDAAAQTIIVDEAKDAGDGGFALLVGLTDLVATGRAVMNAAALQSEAVQLVIGPVACPPGQPPSPGQSARSAGLWRRAGRRQHIIASARTDSPVAPPADRLHLVAILAVVPGAQDAPRLAALAGADALLAAAAPLLAAAPPAAPPRWSSSRLLLAWRDPAEALRTGLALRAAAPGPVRLGLHIGIVTEIGGTGIGSTGIGATPGTDTILAGPAFEFAERIAELAGPDTLLASGTFAAAARGVGSEGARMEFIGELPGSADREDMELYSVMAPGA</sequence>
<name>W0A9N7_9SPHN</name>
<reference evidence="1 2" key="1">
    <citation type="submission" date="2013-07" db="EMBL/GenBank/DDBJ databases">
        <title>Completed genome of Sphingomonas sanxanigenens NX02.</title>
        <authorList>
            <person name="Ma T."/>
            <person name="Huang H."/>
            <person name="Wu M."/>
            <person name="Li X."/>
            <person name="Li G."/>
        </authorList>
    </citation>
    <scope>NUCLEOTIDE SEQUENCE [LARGE SCALE GENOMIC DNA]</scope>
    <source>
        <strain evidence="1 2">NX02</strain>
    </source>
</reference>
<evidence type="ECO:0000313" key="2">
    <source>
        <dbReference type="Proteomes" id="UP000018851"/>
    </source>
</evidence>
<dbReference type="EMBL" id="CP006644">
    <property type="protein sequence ID" value="AHE52390.1"/>
    <property type="molecule type" value="Genomic_DNA"/>
</dbReference>
<evidence type="ECO:0000313" key="1">
    <source>
        <dbReference type="EMBL" id="AHE52390.1"/>
    </source>
</evidence>
<dbReference type="SUPFAM" id="SSF55073">
    <property type="entry name" value="Nucleotide cyclase"/>
    <property type="match status" value="1"/>
</dbReference>
<protein>
    <submittedName>
        <fullName evidence="1">Uncharacterized protein</fullName>
    </submittedName>
</protein>
<dbReference type="Pfam" id="PF20308">
    <property type="entry name" value="TPR-S"/>
    <property type="match status" value="1"/>
</dbReference>
<dbReference type="Proteomes" id="UP000018851">
    <property type="component" value="Chromosome"/>
</dbReference>
<dbReference type="InterPro" id="IPR029787">
    <property type="entry name" value="Nucleotide_cyclase"/>
</dbReference>
<dbReference type="RefSeq" id="WP_025290705.1">
    <property type="nucleotide sequence ID" value="NZ_CP006644.1"/>
</dbReference>
<keyword evidence="2" id="KW-1185">Reference proteome</keyword>
<dbReference type="KEGG" id="ssan:NX02_03180"/>
<proteinExistence type="predicted"/>
<accession>W0A9N7</accession>
<dbReference type="AlphaFoldDB" id="W0A9N7"/>
<gene>
    <name evidence="1" type="ORF">NX02_03180</name>
</gene>